<comment type="caution">
    <text evidence="1">The sequence shown here is derived from an EMBL/GenBank/DDBJ whole genome shotgun (WGS) entry which is preliminary data.</text>
</comment>
<organism evidence="1 2">
    <name type="scientific">Candidatus Coproplasma stercoripullorum</name>
    <dbReference type="NCBI Taxonomy" id="2840751"/>
    <lineage>
        <taxon>Bacteria</taxon>
        <taxon>Bacillati</taxon>
        <taxon>Bacillota</taxon>
        <taxon>Clostridia</taxon>
        <taxon>Eubacteriales</taxon>
        <taxon>Candidatus Coproplasma</taxon>
    </lineage>
</organism>
<gene>
    <name evidence="1" type="ORF">IAB90_03275</name>
</gene>
<evidence type="ECO:0000313" key="2">
    <source>
        <dbReference type="Proteomes" id="UP000824179"/>
    </source>
</evidence>
<dbReference type="Pfam" id="PF07873">
    <property type="entry name" value="YabP"/>
    <property type="match status" value="1"/>
</dbReference>
<name>A0A9D1AHR3_9FIRM</name>
<reference evidence="1" key="1">
    <citation type="submission" date="2020-10" db="EMBL/GenBank/DDBJ databases">
        <authorList>
            <person name="Gilroy R."/>
        </authorList>
    </citation>
    <scope>NUCLEOTIDE SEQUENCE</scope>
    <source>
        <strain evidence="1">ChiW25-3613</strain>
    </source>
</reference>
<dbReference type="AlphaFoldDB" id="A0A9D1AHR3"/>
<evidence type="ECO:0000313" key="1">
    <source>
        <dbReference type="EMBL" id="HIR39384.1"/>
    </source>
</evidence>
<reference evidence="1" key="2">
    <citation type="journal article" date="2021" name="PeerJ">
        <title>Extensive microbial diversity within the chicken gut microbiome revealed by metagenomics and culture.</title>
        <authorList>
            <person name="Gilroy R."/>
            <person name="Ravi A."/>
            <person name="Getino M."/>
            <person name="Pursley I."/>
            <person name="Horton D.L."/>
            <person name="Alikhan N.F."/>
            <person name="Baker D."/>
            <person name="Gharbi K."/>
            <person name="Hall N."/>
            <person name="Watson M."/>
            <person name="Adriaenssens E.M."/>
            <person name="Foster-Nyarko E."/>
            <person name="Jarju S."/>
            <person name="Secka A."/>
            <person name="Antonio M."/>
            <person name="Oren A."/>
            <person name="Chaudhuri R.R."/>
            <person name="La Ragione R."/>
            <person name="Hildebrand F."/>
            <person name="Pallen M.J."/>
        </authorList>
    </citation>
    <scope>NUCLEOTIDE SEQUENCE</scope>
    <source>
        <strain evidence="1">ChiW25-3613</strain>
    </source>
</reference>
<dbReference type="InterPro" id="IPR022476">
    <property type="entry name" value="Spore_YabP/YqfC"/>
</dbReference>
<dbReference type="Proteomes" id="UP000824179">
    <property type="component" value="Unassembled WGS sequence"/>
</dbReference>
<sequence length="81" mass="8655">MKLISKIIEELGGDEAHAFTVCPGQLAHFRGVKSVSELTAEKIVLICGKKIITCEGKNLTAAEYFQGDMTVSGNITGISIE</sequence>
<proteinExistence type="predicted"/>
<protein>
    <submittedName>
        <fullName evidence="1">YabP/YqfC family sporulation protein</fullName>
    </submittedName>
</protein>
<accession>A0A9D1AHR3</accession>
<dbReference type="EMBL" id="DVHB01000060">
    <property type="protein sequence ID" value="HIR39384.1"/>
    <property type="molecule type" value="Genomic_DNA"/>
</dbReference>